<keyword evidence="2" id="KW-1185">Reference proteome</keyword>
<comment type="caution">
    <text evidence="1">The sequence shown here is derived from an EMBL/GenBank/DDBJ whole genome shotgun (WGS) entry which is preliminary data.</text>
</comment>
<evidence type="ECO:0000313" key="2">
    <source>
        <dbReference type="Proteomes" id="UP001163321"/>
    </source>
</evidence>
<accession>A0ACC0WMH5</accession>
<organism evidence="1 2">
    <name type="scientific">Peronosclerospora sorghi</name>
    <dbReference type="NCBI Taxonomy" id="230839"/>
    <lineage>
        <taxon>Eukaryota</taxon>
        <taxon>Sar</taxon>
        <taxon>Stramenopiles</taxon>
        <taxon>Oomycota</taxon>
        <taxon>Peronosporomycetes</taxon>
        <taxon>Peronosporales</taxon>
        <taxon>Peronosporaceae</taxon>
        <taxon>Peronosclerospora</taxon>
    </lineage>
</organism>
<dbReference type="EMBL" id="CM047589">
    <property type="protein sequence ID" value="KAI9919875.1"/>
    <property type="molecule type" value="Genomic_DNA"/>
</dbReference>
<gene>
    <name evidence="1" type="ORF">PsorP6_015953</name>
</gene>
<protein>
    <submittedName>
        <fullName evidence="1">Uncharacterized protein</fullName>
    </submittedName>
</protein>
<dbReference type="Proteomes" id="UP001163321">
    <property type="component" value="Chromosome 10"/>
</dbReference>
<proteinExistence type="predicted"/>
<sequence length="77" mass="8718">MRLQLPTTTEVEHLLTSSNRDFLQERSLLVFALEPMGEKEKTQENTLEQTTRPASLSITERMPLSGPVSEVCAMQKL</sequence>
<evidence type="ECO:0000313" key="1">
    <source>
        <dbReference type="EMBL" id="KAI9919875.1"/>
    </source>
</evidence>
<reference evidence="1 2" key="1">
    <citation type="journal article" date="2022" name="bioRxiv">
        <title>The genome of the oomycete Peronosclerospora sorghi, a cosmopolitan pathogen of maize and sorghum, is inflated with dispersed pseudogenes.</title>
        <authorList>
            <person name="Fletcher K."/>
            <person name="Martin F."/>
            <person name="Isakeit T."/>
            <person name="Cavanaugh K."/>
            <person name="Magill C."/>
            <person name="Michelmore R."/>
        </authorList>
    </citation>
    <scope>NUCLEOTIDE SEQUENCE [LARGE SCALE GENOMIC DNA]</scope>
    <source>
        <strain evidence="1">P6</strain>
    </source>
</reference>
<name>A0ACC0WMH5_9STRA</name>